<feature type="transmembrane region" description="Helical" evidence="1">
    <location>
        <begin position="48"/>
        <end position="69"/>
    </location>
</feature>
<keyword evidence="1" id="KW-0812">Transmembrane</keyword>
<sequence length="116" mass="12744">MVNDTVGLDDDEETVAVDHKRVRRESGLALRKLENEERGAKLKKKARVLVEFYSTTLAAIVIVIDAIPINKQLYSFSHVCFTAGAADWCLGMEDSIYVPGMDAMLVFVLGAQGILA</sequence>
<proteinExistence type="predicted"/>
<reference evidence="3" key="1">
    <citation type="journal article" date="2019" name="Gigascience">
        <title>De novo genome assembly of the endangered Acer yangbiense, a plant species with extremely small populations endemic to Yunnan Province, China.</title>
        <authorList>
            <person name="Yang J."/>
            <person name="Wariss H.M."/>
            <person name="Tao L."/>
            <person name="Zhang R."/>
            <person name="Yun Q."/>
            <person name="Hollingsworth P."/>
            <person name="Dao Z."/>
            <person name="Luo G."/>
            <person name="Guo H."/>
            <person name="Ma Y."/>
            <person name="Sun W."/>
        </authorList>
    </citation>
    <scope>NUCLEOTIDE SEQUENCE [LARGE SCALE GENOMIC DNA]</scope>
    <source>
        <strain evidence="3">cv. Malutang</strain>
    </source>
</reference>
<evidence type="ECO:0000313" key="2">
    <source>
        <dbReference type="EMBL" id="TXG61167.1"/>
    </source>
</evidence>
<dbReference type="Proteomes" id="UP000323000">
    <property type="component" value="Chromosome 5"/>
</dbReference>
<feature type="transmembrane region" description="Helical" evidence="1">
    <location>
        <begin position="96"/>
        <end position="115"/>
    </location>
</feature>
<evidence type="ECO:0000313" key="3">
    <source>
        <dbReference type="Proteomes" id="UP000323000"/>
    </source>
</evidence>
<dbReference type="OrthoDB" id="10251342at2759"/>
<gene>
    <name evidence="2" type="ORF">EZV62_012530</name>
</gene>
<organism evidence="2 3">
    <name type="scientific">Acer yangbiense</name>
    <dbReference type="NCBI Taxonomy" id="1000413"/>
    <lineage>
        <taxon>Eukaryota</taxon>
        <taxon>Viridiplantae</taxon>
        <taxon>Streptophyta</taxon>
        <taxon>Embryophyta</taxon>
        <taxon>Tracheophyta</taxon>
        <taxon>Spermatophyta</taxon>
        <taxon>Magnoliopsida</taxon>
        <taxon>eudicotyledons</taxon>
        <taxon>Gunneridae</taxon>
        <taxon>Pentapetalae</taxon>
        <taxon>rosids</taxon>
        <taxon>malvids</taxon>
        <taxon>Sapindales</taxon>
        <taxon>Sapindaceae</taxon>
        <taxon>Hippocastanoideae</taxon>
        <taxon>Acereae</taxon>
        <taxon>Acer</taxon>
    </lineage>
</organism>
<keyword evidence="1" id="KW-0472">Membrane</keyword>
<protein>
    <submittedName>
        <fullName evidence="2">Uncharacterized protein</fullName>
    </submittedName>
</protein>
<keyword evidence="3" id="KW-1185">Reference proteome</keyword>
<comment type="caution">
    <text evidence="2">The sequence shown here is derived from an EMBL/GenBank/DDBJ whole genome shotgun (WGS) entry which is preliminary data.</text>
</comment>
<evidence type="ECO:0000256" key="1">
    <source>
        <dbReference type="SAM" id="Phobius"/>
    </source>
</evidence>
<dbReference type="AlphaFoldDB" id="A0A5C7HVL7"/>
<name>A0A5C7HVL7_9ROSI</name>
<keyword evidence="1" id="KW-1133">Transmembrane helix</keyword>
<dbReference type="EMBL" id="VAHF01000005">
    <property type="protein sequence ID" value="TXG61167.1"/>
    <property type="molecule type" value="Genomic_DNA"/>
</dbReference>
<accession>A0A5C7HVL7</accession>